<feature type="transmembrane region" description="Helical" evidence="1">
    <location>
        <begin position="42"/>
        <end position="65"/>
    </location>
</feature>
<gene>
    <name evidence="2" type="ORF">E2K98_12860</name>
</gene>
<name>A0A4R5VSK9_9BACI</name>
<accession>A0A4R5VSK9</accession>
<evidence type="ECO:0000313" key="2">
    <source>
        <dbReference type="EMBL" id="TDK61774.1"/>
    </source>
</evidence>
<reference evidence="2 3" key="1">
    <citation type="submission" date="2019-03" db="EMBL/GenBank/DDBJ databases">
        <title>Bacillus niacini sp. nov. a Nicotinate-Metabolizing Mesophile Isolated from Soil.</title>
        <authorList>
            <person name="Zhang G."/>
        </authorList>
    </citation>
    <scope>NUCLEOTIDE SEQUENCE [LARGE SCALE GENOMIC DNA]</scope>
    <source>
        <strain evidence="2 3">WN066</strain>
    </source>
</reference>
<evidence type="ECO:0000313" key="3">
    <source>
        <dbReference type="Proteomes" id="UP000295132"/>
    </source>
</evidence>
<dbReference type="AlphaFoldDB" id="A0A4R5VSK9"/>
<dbReference type="EMBL" id="SMYO01000005">
    <property type="protein sequence ID" value="TDK61774.1"/>
    <property type="molecule type" value="Genomic_DNA"/>
</dbReference>
<keyword evidence="1" id="KW-0812">Transmembrane</keyword>
<proteinExistence type="predicted"/>
<dbReference type="Proteomes" id="UP000295132">
    <property type="component" value="Unassembled WGS sequence"/>
</dbReference>
<evidence type="ECO:0000256" key="1">
    <source>
        <dbReference type="SAM" id="Phobius"/>
    </source>
</evidence>
<dbReference type="RefSeq" id="WP_133334621.1">
    <property type="nucleotide sequence ID" value="NZ_SMYO01000005.1"/>
</dbReference>
<comment type="caution">
    <text evidence="2">The sequence shown here is derived from an EMBL/GenBank/DDBJ whole genome shotgun (WGS) entry which is preliminary data.</text>
</comment>
<keyword evidence="1" id="KW-1133">Transmembrane helix</keyword>
<keyword evidence="1" id="KW-0472">Membrane</keyword>
<sequence length="66" mass="7434">MFNSLFKLKKENFNEKFNFIGAGDASAESSLLEILFSLISFFPWWAIKGFVIIVGIAFVILGIMIV</sequence>
<organism evidence="2 3">
    <name type="scientific">Bacillus salipaludis</name>
    <dbReference type="NCBI Taxonomy" id="2547811"/>
    <lineage>
        <taxon>Bacteria</taxon>
        <taxon>Bacillati</taxon>
        <taxon>Bacillota</taxon>
        <taxon>Bacilli</taxon>
        <taxon>Bacillales</taxon>
        <taxon>Bacillaceae</taxon>
        <taxon>Bacillus</taxon>
    </lineage>
</organism>
<protein>
    <submittedName>
        <fullName evidence="2">Uncharacterized protein</fullName>
    </submittedName>
</protein>